<feature type="signal peptide" evidence="1">
    <location>
        <begin position="1"/>
        <end position="20"/>
    </location>
</feature>
<sequence length="163" mass="18233">MKTFCRSAFAFLAFMDISMARPQSNAVGNVLAREKEAIKPAILFVRPLLDFRGRLLDFEDGIASNSLPETVVASRSRLPAQREPVDFGETFFEEEPSSNFVSLPVFGQTDLILKTTQELRDRDRNQESFIDIQGSNAGVLPLAFEIPSALDLFPPLRPAKRLD</sequence>
<dbReference type="Proteomes" id="UP000318571">
    <property type="component" value="Chromosome 6"/>
</dbReference>
<evidence type="ECO:0000256" key="1">
    <source>
        <dbReference type="SAM" id="SignalP"/>
    </source>
</evidence>
<dbReference type="AlphaFoldDB" id="A0A553PQS0"/>
<organism evidence="2 3">
    <name type="scientific">Tigriopus californicus</name>
    <name type="common">Marine copepod</name>
    <dbReference type="NCBI Taxonomy" id="6832"/>
    <lineage>
        <taxon>Eukaryota</taxon>
        <taxon>Metazoa</taxon>
        <taxon>Ecdysozoa</taxon>
        <taxon>Arthropoda</taxon>
        <taxon>Crustacea</taxon>
        <taxon>Multicrustacea</taxon>
        <taxon>Hexanauplia</taxon>
        <taxon>Copepoda</taxon>
        <taxon>Harpacticoida</taxon>
        <taxon>Harpacticidae</taxon>
        <taxon>Tigriopus</taxon>
    </lineage>
</organism>
<comment type="caution">
    <text evidence="2">The sequence shown here is derived from an EMBL/GenBank/DDBJ whole genome shotgun (WGS) entry which is preliminary data.</text>
</comment>
<keyword evidence="3" id="KW-1185">Reference proteome</keyword>
<evidence type="ECO:0000313" key="3">
    <source>
        <dbReference type="Proteomes" id="UP000318571"/>
    </source>
</evidence>
<reference evidence="2 3" key="1">
    <citation type="journal article" date="2018" name="Nat. Ecol. Evol.">
        <title>Genomic signatures of mitonuclear coevolution across populations of Tigriopus californicus.</title>
        <authorList>
            <person name="Barreto F.S."/>
            <person name="Watson E.T."/>
            <person name="Lima T.G."/>
            <person name="Willett C.S."/>
            <person name="Edmands S."/>
            <person name="Li W."/>
            <person name="Burton R.S."/>
        </authorList>
    </citation>
    <scope>NUCLEOTIDE SEQUENCE [LARGE SCALE GENOMIC DNA]</scope>
    <source>
        <strain evidence="2 3">San Diego</strain>
    </source>
</reference>
<name>A0A553PQS0_TIGCA</name>
<proteinExistence type="predicted"/>
<dbReference type="EMBL" id="VCGU01000002">
    <property type="protein sequence ID" value="TRY80020.1"/>
    <property type="molecule type" value="Genomic_DNA"/>
</dbReference>
<protein>
    <submittedName>
        <fullName evidence="2">Uncharacterized protein</fullName>
    </submittedName>
</protein>
<feature type="chain" id="PRO_5021825146" evidence="1">
    <location>
        <begin position="21"/>
        <end position="163"/>
    </location>
</feature>
<dbReference type="OMA" id="MDISMAR"/>
<gene>
    <name evidence="2" type="ORF">TCAL_05889</name>
</gene>
<accession>A0A553PQS0</accession>
<keyword evidence="1" id="KW-0732">Signal</keyword>
<evidence type="ECO:0000313" key="2">
    <source>
        <dbReference type="EMBL" id="TRY80020.1"/>
    </source>
</evidence>